<organism evidence="2">
    <name type="scientific">Culex pipiens</name>
    <name type="common">House mosquito</name>
    <dbReference type="NCBI Taxonomy" id="7175"/>
    <lineage>
        <taxon>Eukaryota</taxon>
        <taxon>Metazoa</taxon>
        <taxon>Ecdysozoa</taxon>
        <taxon>Arthropoda</taxon>
        <taxon>Hexapoda</taxon>
        <taxon>Insecta</taxon>
        <taxon>Pterygota</taxon>
        <taxon>Neoptera</taxon>
        <taxon>Endopterygota</taxon>
        <taxon>Diptera</taxon>
        <taxon>Nematocera</taxon>
        <taxon>Culicoidea</taxon>
        <taxon>Culicidae</taxon>
        <taxon>Culicinae</taxon>
        <taxon>Culicini</taxon>
        <taxon>Culex</taxon>
        <taxon>Culex</taxon>
    </lineage>
</organism>
<dbReference type="AlphaFoldDB" id="A0A8D8HQK3"/>
<feature type="transmembrane region" description="Helical" evidence="1">
    <location>
        <begin position="163"/>
        <end position="186"/>
    </location>
</feature>
<keyword evidence="1" id="KW-1133">Transmembrane helix</keyword>
<accession>A0A8D8HQK3</accession>
<protein>
    <submittedName>
        <fullName evidence="2">(northern house mosquito) hypothetical protein</fullName>
    </submittedName>
</protein>
<keyword evidence="1" id="KW-0472">Membrane</keyword>
<dbReference type="EMBL" id="HBUE01328143">
    <property type="protein sequence ID" value="CAG6591770.1"/>
    <property type="molecule type" value="Transcribed_RNA"/>
</dbReference>
<proteinExistence type="predicted"/>
<reference evidence="2" key="1">
    <citation type="submission" date="2021-05" db="EMBL/GenBank/DDBJ databases">
        <authorList>
            <person name="Alioto T."/>
            <person name="Alioto T."/>
            <person name="Gomez Garrido J."/>
        </authorList>
    </citation>
    <scope>NUCLEOTIDE SEQUENCE</scope>
</reference>
<evidence type="ECO:0000256" key="1">
    <source>
        <dbReference type="SAM" id="Phobius"/>
    </source>
</evidence>
<keyword evidence="1" id="KW-0812">Transmembrane</keyword>
<dbReference type="EMBL" id="HBUE01221496">
    <property type="protein sequence ID" value="CAG6539720.1"/>
    <property type="molecule type" value="Transcribed_RNA"/>
</dbReference>
<sequence length="203" mass="23659">MEFNKLLKIKSKICVVKWESAVKSTTQLKFNVHTVLVYQIKSNEVRHLPLEPNNIIRRLEWMERHPESRDVVQGTLDHMAHHNQQFRRRGLKPVPICREPLTTFSIAIYYPRKSMLTGQFGHQLLQIQAAGLTNYWIKQYGDYEFFGRSEGSAEPRQMSNEHLMVVCELYGLLIVLSVVIFAMELISDRIVGLKRVLEEIVGH</sequence>
<evidence type="ECO:0000313" key="2">
    <source>
        <dbReference type="EMBL" id="CAG6539720.1"/>
    </source>
</evidence>
<name>A0A8D8HQK3_CULPI</name>